<proteinExistence type="predicted"/>
<feature type="domain" description="DUF305" evidence="2">
    <location>
        <begin position="59"/>
        <end position="212"/>
    </location>
</feature>
<dbReference type="PANTHER" id="PTHR36933">
    <property type="entry name" value="SLL0788 PROTEIN"/>
    <property type="match status" value="1"/>
</dbReference>
<dbReference type="RefSeq" id="WP_310913743.1">
    <property type="nucleotide sequence ID" value="NZ_JAVLVT010000010.1"/>
</dbReference>
<dbReference type="InterPro" id="IPR005183">
    <property type="entry name" value="DUF305_CopM-like"/>
</dbReference>
<organism evidence="3 4">
    <name type="scientific">Lipingzhangella rawalii</name>
    <dbReference type="NCBI Taxonomy" id="2055835"/>
    <lineage>
        <taxon>Bacteria</taxon>
        <taxon>Bacillati</taxon>
        <taxon>Actinomycetota</taxon>
        <taxon>Actinomycetes</taxon>
        <taxon>Streptosporangiales</taxon>
        <taxon>Nocardiopsidaceae</taxon>
        <taxon>Lipingzhangella</taxon>
    </lineage>
</organism>
<evidence type="ECO:0000313" key="3">
    <source>
        <dbReference type="EMBL" id="MDS1272173.1"/>
    </source>
</evidence>
<feature type="compositionally biased region" description="Acidic residues" evidence="1">
    <location>
        <begin position="26"/>
        <end position="49"/>
    </location>
</feature>
<dbReference type="Proteomes" id="UP001250214">
    <property type="component" value="Unassembled WGS sequence"/>
</dbReference>
<keyword evidence="4" id="KW-1185">Reference proteome</keyword>
<evidence type="ECO:0000256" key="1">
    <source>
        <dbReference type="SAM" id="MobiDB-lite"/>
    </source>
</evidence>
<feature type="region of interest" description="Disordered" evidence="1">
    <location>
        <begin position="26"/>
        <end position="51"/>
    </location>
</feature>
<dbReference type="PANTHER" id="PTHR36933:SF1">
    <property type="entry name" value="SLL0788 PROTEIN"/>
    <property type="match status" value="1"/>
</dbReference>
<evidence type="ECO:0000259" key="2">
    <source>
        <dbReference type="Pfam" id="PF03713"/>
    </source>
</evidence>
<protein>
    <submittedName>
        <fullName evidence="3">DUF305 domain-containing protein</fullName>
    </submittedName>
</protein>
<gene>
    <name evidence="3" type="ORF">RIF23_17935</name>
</gene>
<dbReference type="Gene3D" id="1.20.1260.10">
    <property type="match status" value="1"/>
</dbReference>
<dbReference type="EMBL" id="JAVLVT010000010">
    <property type="protein sequence ID" value="MDS1272173.1"/>
    <property type="molecule type" value="Genomic_DNA"/>
</dbReference>
<reference evidence="4" key="1">
    <citation type="submission" date="2023-07" db="EMBL/GenBank/DDBJ databases">
        <title>Novel species in the genus Lipingzhangella isolated from Sambhar Salt Lake.</title>
        <authorList>
            <person name="Jiya N."/>
            <person name="Kajale S."/>
            <person name="Sharma A."/>
        </authorList>
    </citation>
    <scope>NUCLEOTIDE SEQUENCE [LARGE SCALE GENOMIC DNA]</scope>
    <source>
        <strain evidence="4">LS1_29</strain>
    </source>
</reference>
<dbReference type="Pfam" id="PF03713">
    <property type="entry name" value="DUF305"/>
    <property type="match status" value="1"/>
</dbReference>
<evidence type="ECO:0000313" key="4">
    <source>
        <dbReference type="Proteomes" id="UP001250214"/>
    </source>
</evidence>
<accession>A0ABU2HA61</accession>
<comment type="caution">
    <text evidence="3">The sequence shown here is derived from an EMBL/GenBank/DDBJ whole genome shotgun (WGS) entry which is preliminary data.</text>
</comment>
<dbReference type="InterPro" id="IPR012347">
    <property type="entry name" value="Ferritin-like"/>
</dbReference>
<name>A0ABU2HA61_9ACTN</name>
<sequence>MSTYVPSATTVALIAAGLLLVGCAEDGDTTESTEDTGEAGDTGDTETDEHGEAVFNEADVAFARMMIPHHEQAIEMSELAEDRAGPEVLDLAEEIEAAQQPEIDQMQDMLQDWGVAPDEEMDHDDMDDDSADHADHADMEGMLSPEQMDELAAVEGAEFDELFVEYMIEHHEGAILMSEEVLAEGSSPEAHDLAEDIIAVQESEIDEMETLLDG</sequence>